<evidence type="ECO:0000313" key="3">
    <source>
        <dbReference type="Proteomes" id="UP001163203"/>
    </source>
</evidence>
<gene>
    <name evidence="2" type="ORF">ORV05_27560</name>
</gene>
<keyword evidence="3" id="KW-1185">Reference proteome</keyword>
<evidence type="ECO:0000256" key="1">
    <source>
        <dbReference type="SAM" id="MobiDB-lite"/>
    </source>
</evidence>
<sequence>MGLVVGEPDAAANEPHSWHGLKNAETATASATASMAEASTPKTDTTPKAKPTPVHRPLADKSVQDILGELAGLQWKRTHLATIPRRAGCGLPAVIG</sequence>
<dbReference type="RefSeq" id="WP_268754911.1">
    <property type="nucleotide sequence ID" value="NZ_CP113836.1"/>
</dbReference>
<name>A0ABY7AZQ6_9PSEU</name>
<reference evidence="2" key="1">
    <citation type="submission" date="2022-11" db="EMBL/GenBank/DDBJ databases">
        <authorList>
            <person name="Mo P."/>
        </authorList>
    </citation>
    <scope>NUCLEOTIDE SEQUENCE</scope>
    <source>
        <strain evidence="2">HUAS 11-8</strain>
    </source>
</reference>
<protein>
    <recommendedName>
        <fullName evidence="4">Transposase</fullName>
    </recommendedName>
</protein>
<feature type="compositionally biased region" description="Low complexity" evidence="1">
    <location>
        <begin position="24"/>
        <end position="52"/>
    </location>
</feature>
<organism evidence="2 3">
    <name type="scientific">Amycolatopsis cynarae</name>
    <dbReference type="NCBI Taxonomy" id="2995223"/>
    <lineage>
        <taxon>Bacteria</taxon>
        <taxon>Bacillati</taxon>
        <taxon>Actinomycetota</taxon>
        <taxon>Actinomycetes</taxon>
        <taxon>Pseudonocardiales</taxon>
        <taxon>Pseudonocardiaceae</taxon>
        <taxon>Amycolatopsis</taxon>
    </lineage>
</organism>
<evidence type="ECO:0008006" key="4">
    <source>
        <dbReference type="Google" id="ProtNLM"/>
    </source>
</evidence>
<accession>A0ABY7AZQ6</accession>
<dbReference type="Proteomes" id="UP001163203">
    <property type="component" value="Chromosome"/>
</dbReference>
<evidence type="ECO:0000313" key="2">
    <source>
        <dbReference type="EMBL" id="WAL64689.1"/>
    </source>
</evidence>
<proteinExistence type="predicted"/>
<feature type="region of interest" description="Disordered" evidence="1">
    <location>
        <begin position="1"/>
        <end position="56"/>
    </location>
</feature>
<dbReference type="EMBL" id="CP113836">
    <property type="protein sequence ID" value="WAL64689.1"/>
    <property type="molecule type" value="Genomic_DNA"/>
</dbReference>